<dbReference type="Gene3D" id="3.20.20.370">
    <property type="entry name" value="Glycoside hydrolase/deacetylase"/>
    <property type="match status" value="1"/>
</dbReference>
<dbReference type="RefSeq" id="WP_065525645.1">
    <property type="nucleotide sequence ID" value="NZ_CP016543.2"/>
</dbReference>
<dbReference type="CDD" id="cd10969">
    <property type="entry name" value="CE4_Ecf1_like_5s"/>
    <property type="match status" value="1"/>
</dbReference>
<dbReference type="Proteomes" id="UP000092495">
    <property type="component" value="Chromosome"/>
</dbReference>
<accession>A0A1C7EFB6</accession>
<feature type="domain" description="NodB homology" evidence="4">
    <location>
        <begin position="143"/>
        <end position="333"/>
    </location>
</feature>
<gene>
    <name evidence="5" type="ORF">BCM40_03865</name>
</gene>
<dbReference type="InterPro" id="IPR051398">
    <property type="entry name" value="Polysacch_Deacetylase"/>
</dbReference>
<dbReference type="EMBL" id="CP016543">
    <property type="protein sequence ID" value="ANU22540.1"/>
    <property type="molecule type" value="Genomic_DNA"/>
</dbReference>
<name>A0A1C7EFB6_9BACL</name>
<evidence type="ECO:0000313" key="5">
    <source>
        <dbReference type="EMBL" id="ANU22540.1"/>
    </source>
</evidence>
<evidence type="ECO:0000313" key="6">
    <source>
        <dbReference type="Proteomes" id="UP000092495"/>
    </source>
</evidence>
<dbReference type="PANTHER" id="PTHR34216">
    <property type="match status" value="1"/>
</dbReference>
<reference evidence="5" key="1">
    <citation type="submission" date="2016-10" db="EMBL/GenBank/DDBJ databases">
        <authorList>
            <person name="See-Too W.S."/>
        </authorList>
    </citation>
    <scope>NUCLEOTIDE SEQUENCE</scope>
    <source>
        <strain evidence="5">DSM 22276</strain>
    </source>
</reference>
<dbReference type="GO" id="GO:0016810">
    <property type="term" value="F:hydrolase activity, acting on carbon-nitrogen (but not peptide) bonds"/>
    <property type="evidence" value="ECO:0007669"/>
    <property type="project" value="InterPro"/>
</dbReference>
<dbReference type="KEGG" id="pdg:BCM40_03865"/>
<dbReference type="InterPro" id="IPR002509">
    <property type="entry name" value="NODB_dom"/>
</dbReference>
<protein>
    <recommendedName>
        <fullName evidence="4">NodB homology domain-containing protein</fullName>
    </recommendedName>
</protein>
<dbReference type="PANTHER" id="PTHR34216:SF3">
    <property type="entry name" value="POLY-BETA-1,6-N-ACETYL-D-GLUCOSAMINE N-DEACETYLASE"/>
    <property type="match status" value="1"/>
</dbReference>
<organism evidence="5 6">
    <name type="scientific">Planococcus donghaensis</name>
    <dbReference type="NCBI Taxonomy" id="414778"/>
    <lineage>
        <taxon>Bacteria</taxon>
        <taxon>Bacillati</taxon>
        <taxon>Bacillota</taxon>
        <taxon>Bacilli</taxon>
        <taxon>Bacillales</taxon>
        <taxon>Caryophanaceae</taxon>
        <taxon>Planococcus</taxon>
    </lineage>
</organism>
<dbReference type="OrthoDB" id="9778320at2"/>
<dbReference type="Pfam" id="PF01522">
    <property type="entry name" value="Polysacc_deac_1"/>
    <property type="match status" value="1"/>
</dbReference>
<dbReference type="SUPFAM" id="SSF88713">
    <property type="entry name" value="Glycoside hydrolase/deacetylase"/>
    <property type="match status" value="1"/>
</dbReference>
<evidence type="ECO:0000256" key="2">
    <source>
        <dbReference type="ARBA" id="ARBA00022729"/>
    </source>
</evidence>
<evidence type="ECO:0000256" key="1">
    <source>
        <dbReference type="ARBA" id="ARBA00004613"/>
    </source>
</evidence>
<dbReference type="GO" id="GO:0005576">
    <property type="term" value="C:extracellular region"/>
    <property type="evidence" value="ECO:0007669"/>
    <property type="project" value="UniProtKB-SubCell"/>
</dbReference>
<dbReference type="GO" id="GO:0005975">
    <property type="term" value="P:carbohydrate metabolic process"/>
    <property type="evidence" value="ECO:0007669"/>
    <property type="project" value="InterPro"/>
</dbReference>
<dbReference type="InterPro" id="IPR011330">
    <property type="entry name" value="Glyco_hydro/deAcase_b/a-brl"/>
</dbReference>
<feature type="signal peptide" evidence="3">
    <location>
        <begin position="1"/>
        <end position="27"/>
    </location>
</feature>
<keyword evidence="6" id="KW-1185">Reference proteome</keyword>
<evidence type="ECO:0000259" key="4">
    <source>
        <dbReference type="PROSITE" id="PS51677"/>
    </source>
</evidence>
<dbReference type="AlphaFoldDB" id="A0A1C7EFB6"/>
<feature type="chain" id="PRO_5008885317" description="NodB homology domain-containing protein" evidence="3">
    <location>
        <begin position="28"/>
        <end position="333"/>
    </location>
</feature>
<evidence type="ECO:0000256" key="3">
    <source>
        <dbReference type="SAM" id="SignalP"/>
    </source>
</evidence>
<proteinExistence type="predicted"/>
<keyword evidence="2 3" id="KW-0732">Signal</keyword>
<dbReference type="STRING" id="414778.BCM40_03865"/>
<sequence>MKNSKFTLCLILLIGICFTLSISKAEAHYTDSPLNKPELFSTNHLSSNLLMSSPLRFILEYYGFKTDWNKDSTVVPLSSPNVSEVNVPVLMYHILLPGRNDSISVDPTRFKEQMLSLKSAGYTTITELELLAHLEDDTPLPDKPILITFDDGYISNYTIAFPILKELNMKASIYVIASRIFETHGVTDGEYDKFSWQQAREMAGTMSIQSHTWDSHSKQSDLQHQNRGLITSRFFKEGKLETQQEFEDRTFTDLLTAKNTIEKNIGTEVVAISYPYGEYTDDTIRLAQKAGYKMAFTIQNGTNNKNSSPFELKRITADGMYSGQELIQLIESD</sequence>
<comment type="subcellular location">
    <subcellularLocation>
        <location evidence="1">Secreted</location>
    </subcellularLocation>
</comment>
<dbReference type="PROSITE" id="PS51677">
    <property type="entry name" value="NODB"/>
    <property type="match status" value="1"/>
</dbReference>